<comment type="subunit">
    <text evidence="3">Homodimer.</text>
</comment>
<keyword evidence="14" id="KW-1185">Reference proteome</keyword>
<evidence type="ECO:0000256" key="10">
    <source>
        <dbReference type="ARBA" id="ARBA00023125"/>
    </source>
</evidence>
<keyword evidence="11" id="KW-0804">Transcription</keyword>
<evidence type="ECO:0000256" key="8">
    <source>
        <dbReference type="ARBA" id="ARBA00022833"/>
    </source>
</evidence>
<feature type="binding site" evidence="12">
    <location>
        <position position="135"/>
    </location>
    <ligand>
        <name>Zn(2+)</name>
        <dbReference type="ChEBI" id="CHEBI:29105"/>
    </ligand>
</feature>
<dbReference type="OrthoDB" id="8659436at2"/>
<dbReference type="InterPro" id="IPR036390">
    <property type="entry name" value="WH_DNA-bd_sf"/>
</dbReference>
<comment type="similarity">
    <text evidence="2">Belongs to the Fur family.</text>
</comment>
<keyword evidence="7 12" id="KW-0479">Metal-binding</keyword>
<dbReference type="EMBL" id="QZMU01000001">
    <property type="protein sequence ID" value="RRQ20739.1"/>
    <property type="molecule type" value="Genomic_DNA"/>
</dbReference>
<dbReference type="InterPro" id="IPR036388">
    <property type="entry name" value="WH-like_DNA-bd_sf"/>
</dbReference>
<dbReference type="InterPro" id="IPR002481">
    <property type="entry name" value="FUR"/>
</dbReference>
<protein>
    <recommendedName>
        <fullName evidence="4">Ferric uptake regulation protein</fullName>
    </recommendedName>
</protein>
<comment type="cofactor">
    <cofactor evidence="12">
        <name>Zn(2+)</name>
        <dbReference type="ChEBI" id="CHEBI:29105"/>
    </cofactor>
    <text evidence="12">Binds 1 zinc ion per subunit.</text>
</comment>
<keyword evidence="8 12" id="KW-0862">Zinc</keyword>
<proteinExistence type="inferred from homology"/>
<evidence type="ECO:0000256" key="6">
    <source>
        <dbReference type="ARBA" id="ARBA00022491"/>
    </source>
</evidence>
<organism evidence="13 14">
    <name type="scientific">Thiohalobacter thiocyanaticus</name>
    <dbReference type="NCBI Taxonomy" id="585455"/>
    <lineage>
        <taxon>Bacteria</taxon>
        <taxon>Pseudomonadati</taxon>
        <taxon>Pseudomonadota</taxon>
        <taxon>Gammaproteobacteria</taxon>
        <taxon>Thiohalobacterales</taxon>
        <taxon>Thiohalobacteraceae</taxon>
        <taxon>Thiohalobacter</taxon>
    </lineage>
</organism>
<gene>
    <name evidence="13" type="ORF">D6C00_01250</name>
</gene>
<dbReference type="PANTHER" id="PTHR33202">
    <property type="entry name" value="ZINC UPTAKE REGULATION PROTEIN"/>
    <property type="match status" value="1"/>
</dbReference>
<dbReference type="SUPFAM" id="SSF46785">
    <property type="entry name" value="Winged helix' DNA-binding domain"/>
    <property type="match status" value="1"/>
</dbReference>
<evidence type="ECO:0000256" key="1">
    <source>
        <dbReference type="ARBA" id="ARBA00004496"/>
    </source>
</evidence>
<evidence type="ECO:0000256" key="9">
    <source>
        <dbReference type="ARBA" id="ARBA00023015"/>
    </source>
</evidence>
<dbReference type="GO" id="GO:0045892">
    <property type="term" value="P:negative regulation of DNA-templated transcription"/>
    <property type="evidence" value="ECO:0007669"/>
    <property type="project" value="TreeGrafter"/>
</dbReference>
<dbReference type="GO" id="GO:1900705">
    <property type="term" value="P:negative regulation of siderophore biosynthetic process"/>
    <property type="evidence" value="ECO:0007669"/>
    <property type="project" value="TreeGrafter"/>
</dbReference>
<dbReference type="Proteomes" id="UP000287798">
    <property type="component" value="Unassembled WGS sequence"/>
</dbReference>
<dbReference type="GO" id="GO:0000976">
    <property type="term" value="F:transcription cis-regulatory region binding"/>
    <property type="evidence" value="ECO:0007669"/>
    <property type="project" value="TreeGrafter"/>
</dbReference>
<dbReference type="Pfam" id="PF01475">
    <property type="entry name" value="FUR"/>
    <property type="match status" value="1"/>
</dbReference>
<evidence type="ECO:0000313" key="14">
    <source>
        <dbReference type="Proteomes" id="UP000287798"/>
    </source>
</evidence>
<keyword evidence="9" id="KW-0805">Transcription regulation</keyword>
<evidence type="ECO:0000256" key="12">
    <source>
        <dbReference type="PIRSR" id="PIRSR602481-1"/>
    </source>
</evidence>
<evidence type="ECO:0000256" key="4">
    <source>
        <dbReference type="ARBA" id="ARBA00020910"/>
    </source>
</evidence>
<name>A0A426QG63_9GAMM</name>
<dbReference type="GO" id="GO:0003700">
    <property type="term" value="F:DNA-binding transcription factor activity"/>
    <property type="evidence" value="ECO:0007669"/>
    <property type="project" value="InterPro"/>
</dbReference>
<dbReference type="GO" id="GO:0008270">
    <property type="term" value="F:zinc ion binding"/>
    <property type="evidence" value="ECO:0007669"/>
    <property type="project" value="TreeGrafter"/>
</dbReference>
<evidence type="ECO:0000256" key="3">
    <source>
        <dbReference type="ARBA" id="ARBA00011738"/>
    </source>
</evidence>
<comment type="caution">
    <text evidence="13">The sequence shown here is derived from an EMBL/GenBank/DDBJ whole genome shotgun (WGS) entry which is preliminary data.</text>
</comment>
<comment type="subcellular location">
    <subcellularLocation>
        <location evidence="1">Cytoplasm</location>
    </subcellularLocation>
</comment>
<dbReference type="FunFam" id="1.10.10.10:FF:000007">
    <property type="entry name" value="Ferric uptake regulation protein"/>
    <property type="match status" value="1"/>
</dbReference>
<sequence length="233" mass="25879">MESQDLRKVGLRSPLPRMKILEILEQNEQRHLSAEDVYKALLEAGEDIGLATVYRVLTRSRPRVLVPPAPFRGRAFGFRCRRSHRAITNTSVRQMRPGVGRVVDEGSRKTPNRSRLADKAGYEMTDQAVYSIGVCGEEVVARKVDSSASQRILLGGTLCLSRPTTLCCIVTGVGRDPGFHEPARQCHWIPACAGMTGYAKRPVERPTIAHTHSSDVSFYFFTFFSSPSPWGAC</sequence>
<reference evidence="13 14" key="1">
    <citation type="journal article" date="2010" name="Int. J. Syst. Evol. Microbiol.">
        <title>Thiohalobacter thiocyanaticus gen. nov., sp. nov., a moderately halophilic, sulfur-oxidizing gammaproteobacterium from hypersaline lakes, that utilizes thiocyanate.</title>
        <authorList>
            <person name="Sorokin D.Y."/>
            <person name="Kovaleva O.L."/>
            <person name="Tourova T.P."/>
            <person name="Muyzer G."/>
        </authorList>
    </citation>
    <scope>NUCLEOTIDE SEQUENCE [LARGE SCALE GENOMIC DNA]</scope>
    <source>
        <strain evidence="13 14">Hrh1</strain>
    </source>
</reference>
<keyword evidence="10" id="KW-0238">DNA-binding</keyword>
<keyword evidence="6" id="KW-0678">Repressor</keyword>
<evidence type="ECO:0000313" key="13">
    <source>
        <dbReference type="EMBL" id="RRQ20739.1"/>
    </source>
</evidence>
<evidence type="ECO:0000256" key="5">
    <source>
        <dbReference type="ARBA" id="ARBA00022490"/>
    </source>
</evidence>
<dbReference type="RefSeq" id="WP_125179954.1">
    <property type="nucleotide sequence ID" value="NZ_QZMU01000001.1"/>
</dbReference>
<evidence type="ECO:0000256" key="11">
    <source>
        <dbReference type="ARBA" id="ARBA00023163"/>
    </source>
</evidence>
<evidence type="ECO:0000256" key="2">
    <source>
        <dbReference type="ARBA" id="ARBA00007957"/>
    </source>
</evidence>
<accession>A0A426QG63</accession>
<dbReference type="GO" id="GO:0005829">
    <property type="term" value="C:cytosol"/>
    <property type="evidence" value="ECO:0007669"/>
    <property type="project" value="TreeGrafter"/>
</dbReference>
<dbReference type="PANTHER" id="PTHR33202:SF2">
    <property type="entry name" value="FERRIC UPTAKE REGULATION PROTEIN"/>
    <property type="match status" value="1"/>
</dbReference>
<dbReference type="AlphaFoldDB" id="A0A426QG63"/>
<dbReference type="Gene3D" id="1.10.10.10">
    <property type="entry name" value="Winged helix-like DNA-binding domain superfamily/Winged helix DNA-binding domain"/>
    <property type="match status" value="1"/>
</dbReference>
<evidence type="ECO:0000256" key="7">
    <source>
        <dbReference type="ARBA" id="ARBA00022723"/>
    </source>
</evidence>
<keyword evidence="5" id="KW-0963">Cytoplasm</keyword>